<comment type="caution">
    <text evidence="3">The sequence shown here is derived from an EMBL/GenBank/DDBJ whole genome shotgun (WGS) entry which is preliminary data.</text>
</comment>
<evidence type="ECO:0000313" key="3">
    <source>
        <dbReference type="EMBL" id="KRK24379.1"/>
    </source>
</evidence>
<dbReference type="Gene3D" id="1.10.150.470">
    <property type="match status" value="1"/>
</dbReference>
<dbReference type="Pfam" id="PF02384">
    <property type="entry name" value="N6_Mtase"/>
    <property type="match status" value="1"/>
</dbReference>
<feature type="domain" description="YtxK-like N-terminal helical" evidence="2">
    <location>
        <begin position="35"/>
        <end position="115"/>
    </location>
</feature>
<dbReference type="GO" id="GO:0032259">
    <property type="term" value="P:methylation"/>
    <property type="evidence" value="ECO:0007669"/>
    <property type="project" value="UniProtKB-KW"/>
</dbReference>
<evidence type="ECO:0000259" key="1">
    <source>
        <dbReference type="Pfam" id="PF02384"/>
    </source>
</evidence>
<dbReference type="EMBL" id="AZCU01000010">
    <property type="protein sequence ID" value="KRK24379.1"/>
    <property type="molecule type" value="Genomic_DNA"/>
</dbReference>
<dbReference type="InterPro" id="IPR003356">
    <property type="entry name" value="DNA_methylase_A-5"/>
</dbReference>
<gene>
    <name evidence="3" type="ORF">FD24_GL000295</name>
</gene>
<proteinExistence type="predicted"/>
<dbReference type="InterPro" id="IPR016843">
    <property type="entry name" value="S-AdoMet-dep_Ade-MeTrfase_prd"/>
</dbReference>
<dbReference type="SUPFAM" id="SSF53335">
    <property type="entry name" value="S-adenosyl-L-methionine-dependent methyltransferases"/>
    <property type="match status" value="1"/>
</dbReference>
<accession>A0A837RAT6</accession>
<protein>
    <submittedName>
        <fullName evidence="3">Adenine-specific methyltransferase</fullName>
    </submittedName>
</protein>
<organism evidence="3 4">
    <name type="scientific">Lactiplantibacillus pentosus DSM 20314</name>
    <dbReference type="NCBI Taxonomy" id="1423791"/>
    <lineage>
        <taxon>Bacteria</taxon>
        <taxon>Bacillati</taxon>
        <taxon>Bacillota</taxon>
        <taxon>Bacilli</taxon>
        <taxon>Lactobacillales</taxon>
        <taxon>Lactobacillaceae</taxon>
        <taxon>Lactiplantibacillus</taxon>
    </lineage>
</organism>
<feature type="domain" description="DNA methylase adenine-specific" evidence="1">
    <location>
        <begin position="138"/>
        <end position="338"/>
    </location>
</feature>
<keyword evidence="3" id="KW-0808">Transferase</keyword>
<dbReference type="AlphaFoldDB" id="A0A837RAT6"/>
<reference evidence="3 4" key="1">
    <citation type="journal article" date="2015" name="Genome Announc.">
        <title>Expanding the biotechnology potential of lactobacilli through comparative genomics of 213 strains and associated genera.</title>
        <authorList>
            <person name="Sun Z."/>
            <person name="Harris H.M."/>
            <person name="McCann A."/>
            <person name="Guo C."/>
            <person name="Argimon S."/>
            <person name="Zhang W."/>
            <person name="Yang X."/>
            <person name="Jeffery I.B."/>
            <person name="Cooney J.C."/>
            <person name="Kagawa T.F."/>
            <person name="Liu W."/>
            <person name="Song Y."/>
            <person name="Salvetti E."/>
            <person name="Wrobel A."/>
            <person name="Rasinkangas P."/>
            <person name="Parkhill J."/>
            <person name="Rea M.C."/>
            <person name="O'Sullivan O."/>
            <person name="Ritari J."/>
            <person name="Douillard F.P."/>
            <person name="Paul Ross R."/>
            <person name="Yang R."/>
            <person name="Briner A.E."/>
            <person name="Felis G.E."/>
            <person name="de Vos W.M."/>
            <person name="Barrangou R."/>
            <person name="Klaenhammer T.R."/>
            <person name="Caufield P.W."/>
            <person name="Cui Y."/>
            <person name="Zhang H."/>
            <person name="O'Toole P.W."/>
        </authorList>
    </citation>
    <scope>NUCLEOTIDE SEQUENCE [LARGE SCALE GENOMIC DNA]</scope>
    <source>
        <strain evidence="3 4">DSM 20314</strain>
    </source>
</reference>
<dbReference type="Gene3D" id="3.40.50.150">
    <property type="entry name" value="Vaccinia Virus protein VP39"/>
    <property type="match status" value="1"/>
</dbReference>
<evidence type="ECO:0000313" key="4">
    <source>
        <dbReference type="Proteomes" id="UP000051020"/>
    </source>
</evidence>
<name>A0A837RAT6_LACPE</name>
<dbReference type="InterPro" id="IPR029063">
    <property type="entry name" value="SAM-dependent_MTases_sf"/>
</dbReference>
<sequence length="364" mass="40315">MVEPRDLNLGHKISNMVKDYRFCEGVSILAQAETETLFQVLDQSVQVLMQQLSVSYVDALIETGDNLLSGTVHVEDGKPSQQQVEALEKLYQSVDLKQFDAETIRRAIQLAMLKAIHNDRVDPNHQMTPDSIGLLTAYLIAKLVGPKTDLSILDIAVGTGNLLTTVINQLQTDRPQPIQGYGVDNDDNQLAIAAMSMDLQGSAVELFHQDAIDPLVMPKTSIAIGDLPVGYYPLDERVQNFETKATNGHSYTHHLMMEQAMSHLLPGGWGVFLVPTTIFQSQEAQGLLKWMSTAAYLQGLLNLPTNLFLDEKSRKSIVVLQKHGSQAQQAGKVLLGDFPSFEDQRAFQAFTAQIDAWVSQNIKR</sequence>
<dbReference type="CDD" id="cd02440">
    <property type="entry name" value="AdoMet_MTases"/>
    <property type="match status" value="1"/>
</dbReference>
<dbReference type="InterPro" id="IPR052933">
    <property type="entry name" value="DNA_Protect_Modify"/>
</dbReference>
<dbReference type="Pfam" id="PF21106">
    <property type="entry name" value="YtxK_like"/>
    <property type="match status" value="1"/>
</dbReference>
<dbReference type="PANTHER" id="PTHR41313:SF1">
    <property type="entry name" value="DNA METHYLASE ADENINE-SPECIFIC DOMAIN-CONTAINING PROTEIN"/>
    <property type="match status" value="1"/>
</dbReference>
<dbReference type="PIRSF" id="PIRSF026567">
    <property type="entry name" value="Adenine_mtase_bact_prd"/>
    <property type="match status" value="1"/>
</dbReference>
<dbReference type="PANTHER" id="PTHR41313">
    <property type="entry name" value="ADENINE-SPECIFIC METHYLTRANSFERASE"/>
    <property type="match status" value="1"/>
</dbReference>
<keyword evidence="3" id="KW-0489">Methyltransferase</keyword>
<evidence type="ECO:0000259" key="2">
    <source>
        <dbReference type="Pfam" id="PF21106"/>
    </source>
</evidence>
<dbReference type="GO" id="GO:0008170">
    <property type="term" value="F:N-methyltransferase activity"/>
    <property type="evidence" value="ECO:0007669"/>
    <property type="project" value="InterPro"/>
</dbReference>
<dbReference type="GO" id="GO:0003677">
    <property type="term" value="F:DNA binding"/>
    <property type="evidence" value="ECO:0007669"/>
    <property type="project" value="InterPro"/>
</dbReference>
<dbReference type="Proteomes" id="UP000051020">
    <property type="component" value="Unassembled WGS sequence"/>
</dbReference>
<dbReference type="InterPro" id="IPR048375">
    <property type="entry name" value="YtxK-like_N"/>
</dbReference>